<gene>
    <name evidence="1" type="ORF">DSO57_1033957</name>
</gene>
<protein>
    <submittedName>
        <fullName evidence="1">Uncharacterized protein</fullName>
    </submittedName>
</protein>
<keyword evidence="2" id="KW-1185">Reference proteome</keyword>
<reference evidence="1" key="1">
    <citation type="submission" date="2022-04" db="EMBL/GenBank/DDBJ databases">
        <title>Genome of the entomopathogenic fungus Entomophthora muscae.</title>
        <authorList>
            <person name="Elya C."/>
            <person name="Lovett B.R."/>
            <person name="Lee E."/>
            <person name="Macias A.M."/>
            <person name="Hajek A.E."/>
            <person name="De Bivort B.L."/>
            <person name="Kasson M.T."/>
            <person name="De Fine Licht H.H."/>
            <person name="Stajich J.E."/>
        </authorList>
    </citation>
    <scope>NUCLEOTIDE SEQUENCE</scope>
    <source>
        <strain evidence="1">Berkeley</strain>
    </source>
</reference>
<dbReference type="EMBL" id="QTSX02000985">
    <property type="protein sequence ID" value="KAJ9083515.1"/>
    <property type="molecule type" value="Genomic_DNA"/>
</dbReference>
<organism evidence="1 2">
    <name type="scientific">Entomophthora muscae</name>
    <dbReference type="NCBI Taxonomy" id="34485"/>
    <lineage>
        <taxon>Eukaryota</taxon>
        <taxon>Fungi</taxon>
        <taxon>Fungi incertae sedis</taxon>
        <taxon>Zoopagomycota</taxon>
        <taxon>Entomophthoromycotina</taxon>
        <taxon>Entomophthoromycetes</taxon>
        <taxon>Entomophthorales</taxon>
        <taxon>Entomophthoraceae</taxon>
        <taxon>Entomophthora</taxon>
    </lineage>
</organism>
<name>A0ACC2U8Z6_9FUNG</name>
<dbReference type="Proteomes" id="UP001165960">
    <property type="component" value="Unassembled WGS sequence"/>
</dbReference>
<evidence type="ECO:0000313" key="1">
    <source>
        <dbReference type="EMBL" id="KAJ9083515.1"/>
    </source>
</evidence>
<accession>A0ACC2U8Z6</accession>
<comment type="caution">
    <text evidence="1">The sequence shown here is derived from an EMBL/GenBank/DDBJ whole genome shotgun (WGS) entry which is preliminary data.</text>
</comment>
<proteinExistence type="predicted"/>
<sequence length="89" mass="10112">MSREALAGPHILRGRPERAVTAYKDSNTPSTIFLILFHLHTPKCQHPPTGIDNQTPVDKTKAFEYYRSPNTLFGPIHFTEYPSNPDHKP</sequence>
<evidence type="ECO:0000313" key="2">
    <source>
        <dbReference type="Proteomes" id="UP001165960"/>
    </source>
</evidence>